<reference evidence="1 2" key="1">
    <citation type="submission" date="2019-07" db="EMBL/GenBank/DDBJ databases">
        <title>Genomic Encyclopedia of Archaeal and Bacterial Type Strains, Phase II (KMG-II): from individual species to whole genera.</title>
        <authorList>
            <person name="Goeker M."/>
        </authorList>
    </citation>
    <scope>NUCLEOTIDE SEQUENCE [LARGE SCALE GENOMIC DNA]</scope>
    <source>
        <strain evidence="1 2">DSM 14571</strain>
    </source>
</reference>
<dbReference type="EMBL" id="VNHK01000004">
    <property type="protein sequence ID" value="TYO92609.1"/>
    <property type="molecule type" value="Genomic_DNA"/>
</dbReference>
<dbReference type="RefSeq" id="WP_065080671.1">
    <property type="nucleotide sequence ID" value="NZ_FLSS01000008.1"/>
</dbReference>
<name>A0ABY3NIT6_ELIMR</name>
<protein>
    <submittedName>
        <fullName evidence="1">Uncharacterized protein</fullName>
    </submittedName>
</protein>
<dbReference type="Proteomes" id="UP000324513">
    <property type="component" value="Unassembled WGS sequence"/>
</dbReference>
<gene>
    <name evidence="1" type="ORF">LX74_01571</name>
</gene>
<dbReference type="PROSITE" id="PS51257">
    <property type="entry name" value="PROKAR_LIPOPROTEIN"/>
    <property type="match status" value="1"/>
</dbReference>
<comment type="caution">
    <text evidence="1">The sequence shown here is derived from an EMBL/GenBank/DDBJ whole genome shotgun (WGS) entry which is preliminary data.</text>
</comment>
<proteinExistence type="predicted"/>
<evidence type="ECO:0000313" key="2">
    <source>
        <dbReference type="Proteomes" id="UP000324513"/>
    </source>
</evidence>
<organism evidence="1 2">
    <name type="scientific">Elizabethkingia miricola</name>
    <name type="common">Chryseobacterium miricola</name>
    <dbReference type="NCBI Taxonomy" id="172045"/>
    <lineage>
        <taxon>Bacteria</taxon>
        <taxon>Pseudomonadati</taxon>
        <taxon>Bacteroidota</taxon>
        <taxon>Flavobacteriia</taxon>
        <taxon>Flavobacteriales</taxon>
        <taxon>Weeksellaceae</taxon>
        <taxon>Elizabethkingia</taxon>
    </lineage>
</organism>
<sequence>MKKILLSAILFSSIIACREESLSNRDAQLQAQQNLLDVKSVYKQEFSIALAKALAVNADLRDFIKKEALKEFDNDYDVLYQMVKDQLIGGKTFKNIIAEQYTKKENLEALERLYPTLTIFVPELPMDSFSAEKWDVKTEIPLVAYTLNTTKDIPIVTENGSEFLLEAKYIPSFPIVVVKENERVKVVSLGDSVKNKTMASIDTKSSIIHQDNLLKGSSYNFEFLDDAFNGNKSNGIQKSASVRTMTTRNDLVVDPKIQQAYEIYKNTDGWQRDYIYYNIAPSNTRGKFSYDFMEYITSFTLNKASDYSKIADQDDPKLNTDHIELNSGNIPDSSGFWTEGNFEFSIIALVNGKNGVGSIIEKGFTLRPSQLFNLFYEKTLIPLPPPFPPSMRTYMWKVKEATPIEVALNIPLLNWSLEDYSSSIKISIEEVDPSQTTTDKIVHQSKFAANFSIDPTEGLMNKIGLKFGASAEVANSTEYTVVTNLGNDKLRDVIVNFGDNTIIGLNNSQYIRRKYDSGFFTITVEPKRVQ</sequence>
<evidence type="ECO:0000313" key="1">
    <source>
        <dbReference type="EMBL" id="TYO92609.1"/>
    </source>
</evidence>
<accession>A0ABY3NIT6</accession>
<keyword evidence="2" id="KW-1185">Reference proteome</keyword>